<keyword evidence="2" id="KW-1185">Reference proteome</keyword>
<dbReference type="Proteomes" id="UP001631969">
    <property type="component" value="Unassembled WGS sequence"/>
</dbReference>
<evidence type="ECO:0000313" key="2">
    <source>
        <dbReference type="Proteomes" id="UP001631969"/>
    </source>
</evidence>
<proteinExistence type="predicted"/>
<dbReference type="EMBL" id="JBJURJ010000004">
    <property type="protein sequence ID" value="MFM9328261.1"/>
    <property type="molecule type" value="Genomic_DNA"/>
</dbReference>
<comment type="caution">
    <text evidence="1">The sequence shown here is derived from an EMBL/GenBank/DDBJ whole genome shotgun (WGS) entry which is preliminary data.</text>
</comment>
<sequence length="99" mass="10904">MTTLETLEETLRTVYDPELGVNVLDLGLIYDLKQDEAGVVHIQMTLTTQGCPLHDTIVGGVRNAVSRLPGVTDVNVDLVWSPAWTPDKMKPEAKQQLGF</sequence>
<organism evidence="1 2">
    <name type="scientific">Paenibacillus mesotrionivorans</name>
    <dbReference type="NCBI Taxonomy" id="3160968"/>
    <lineage>
        <taxon>Bacteria</taxon>
        <taxon>Bacillati</taxon>
        <taxon>Bacillota</taxon>
        <taxon>Bacilli</taxon>
        <taxon>Bacillales</taxon>
        <taxon>Paenibacillaceae</taxon>
        <taxon>Paenibacillus</taxon>
    </lineage>
</organism>
<evidence type="ECO:0000313" key="1">
    <source>
        <dbReference type="EMBL" id="MFM9328261.1"/>
    </source>
</evidence>
<protein>
    <submittedName>
        <fullName evidence="1">Metal-sulfur cluster assembly factor</fullName>
    </submittedName>
</protein>
<name>A0ACC7NX32_9BACL</name>
<reference evidence="1" key="1">
    <citation type="submission" date="2024-12" db="EMBL/GenBank/DDBJ databases">
        <authorList>
            <person name="Wu N."/>
        </authorList>
    </citation>
    <scope>NUCLEOTIDE SEQUENCE</scope>
    <source>
        <strain evidence="1">P15</strain>
    </source>
</reference>
<accession>A0ACC7NX32</accession>
<gene>
    <name evidence="1" type="ORF">ACI1P1_08185</name>
</gene>